<proteinExistence type="predicted"/>
<evidence type="ECO:0000259" key="2">
    <source>
        <dbReference type="Pfam" id="PF03807"/>
    </source>
</evidence>
<feature type="domain" description="Pyrroline-5-carboxylate reductase catalytic N-terminal" evidence="2">
    <location>
        <begin position="9"/>
        <end position="100"/>
    </location>
</feature>
<accession>A0A420BI21</accession>
<evidence type="ECO:0000256" key="1">
    <source>
        <dbReference type="ARBA" id="ARBA00023002"/>
    </source>
</evidence>
<evidence type="ECO:0000313" key="3">
    <source>
        <dbReference type="EMBL" id="RKE56306.1"/>
    </source>
</evidence>
<dbReference type="InterPro" id="IPR028939">
    <property type="entry name" value="P5C_Rdtase_cat_N"/>
</dbReference>
<dbReference type="SUPFAM" id="SSF51735">
    <property type="entry name" value="NAD(P)-binding Rossmann-fold domains"/>
    <property type="match status" value="1"/>
</dbReference>
<reference evidence="3 4" key="1">
    <citation type="submission" date="2018-09" db="EMBL/GenBank/DDBJ databases">
        <title>Genomic Encyclopedia of Type Strains, Phase III (KMG-III): the genomes of soil and plant-associated and newly described type strains.</title>
        <authorList>
            <person name="Whitman W."/>
        </authorList>
    </citation>
    <scope>NUCLEOTIDE SEQUENCE [LARGE SCALE GENOMIC DNA]</scope>
    <source>
        <strain evidence="3 4">CECT 7938</strain>
    </source>
</reference>
<dbReference type="Pfam" id="PF03807">
    <property type="entry name" value="F420_oxidored"/>
    <property type="match status" value="1"/>
</dbReference>
<keyword evidence="4" id="KW-1185">Reference proteome</keyword>
<dbReference type="PANTHER" id="PTHR14239:SF10">
    <property type="entry name" value="REDUCTASE"/>
    <property type="match status" value="1"/>
</dbReference>
<protein>
    <recommendedName>
        <fullName evidence="2">Pyrroline-5-carboxylate reductase catalytic N-terminal domain-containing protein</fullName>
    </recommendedName>
</protein>
<dbReference type="OrthoDB" id="663900at2"/>
<keyword evidence="1" id="KW-0560">Oxidoreductase</keyword>
<dbReference type="InterPro" id="IPR036291">
    <property type="entry name" value="NAD(P)-bd_dom_sf"/>
</dbReference>
<dbReference type="PANTHER" id="PTHR14239">
    <property type="entry name" value="DUDULIN-RELATED"/>
    <property type="match status" value="1"/>
</dbReference>
<gene>
    <name evidence="3" type="ORF">DFQ12_1163</name>
</gene>
<dbReference type="GO" id="GO:0016491">
    <property type="term" value="F:oxidoreductase activity"/>
    <property type="evidence" value="ECO:0007669"/>
    <property type="project" value="UniProtKB-KW"/>
</dbReference>
<dbReference type="Gene3D" id="3.40.50.720">
    <property type="entry name" value="NAD(P)-binding Rossmann-like Domain"/>
    <property type="match status" value="1"/>
</dbReference>
<organism evidence="3 4">
    <name type="scientific">Sphingobacterium detergens</name>
    <dbReference type="NCBI Taxonomy" id="1145106"/>
    <lineage>
        <taxon>Bacteria</taxon>
        <taxon>Pseudomonadati</taxon>
        <taxon>Bacteroidota</taxon>
        <taxon>Sphingobacteriia</taxon>
        <taxon>Sphingobacteriales</taxon>
        <taxon>Sphingobacteriaceae</taxon>
        <taxon>Sphingobacterium</taxon>
    </lineage>
</organism>
<dbReference type="EMBL" id="RAPY01000001">
    <property type="protein sequence ID" value="RKE56306.1"/>
    <property type="molecule type" value="Genomic_DNA"/>
</dbReference>
<dbReference type="InterPro" id="IPR051267">
    <property type="entry name" value="STEAP_metalloreductase"/>
</dbReference>
<comment type="caution">
    <text evidence="3">The sequence shown here is derived from an EMBL/GenBank/DDBJ whole genome shotgun (WGS) entry which is preliminary data.</text>
</comment>
<name>A0A420BI21_SPHD1</name>
<dbReference type="Proteomes" id="UP000286246">
    <property type="component" value="Unassembled WGS sequence"/>
</dbReference>
<dbReference type="AlphaFoldDB" id="A0A420BI21"/>
<evidence type="ECO:0000313" key="4">
    <source>
        <dbReference type="Proteomes" id="UP000286246"/>
    </source>
</evidence>
<sequence length="224" mass="24064">MHSTSQKTKVAIIGLGNIGRAIASNLVKGSHPVIISSREINKAQSFASELGILATAEETAKAIKDADIIIPTIYFDKIKDFLSQYASELKGKIIIDVSNPIAPDGQGGFKKIIDKDISAGQVLLDLTPKETHFVKAFGTLGASSLSEAAFTEPHRKVLFYASDSTNSNKQVEELITDSGFQPLHIGGINQSIRIEVFGDLHEFGALGKTVTLEEAKKTLNGQNN</sequence>